<accession>A0A074YWY5</accession>
<name>A0A074YWY5_AURSE</name>
<keyword evidence="4" id="KW-1185">Reference proteome</keyword>
<proteinExistence type="predicted"/>
<feature type="compositionally biased region" description="Basic and acidic residues" evidence="2">
    <location>
        <begin position="116"/>
        <end position="140"/>
    </location>
</feature>
<evidence type="ECO:0000313" key="4">
    <source>
        <dbReference type="Proteomes" id="UP000030641"/>
    </source>
</evidence>
<dbReference type="EMBL" id="KL584751">
    <property type="protein sequence ID" value="KEQ98677.1"/>
    <property type="molecule type" value="Genomic_DNA"/>
</dbReference>
<dbReference type="HOGENOM" id="CLU_1834785_0_0_1"/>
<evidence type="ECO:0000256" key="1">
    <source>
        <dbReference type="SAM" id="Coils"/>
    </source>
</evidence>
<organism evidence="3 4">
    <name type="scientific">Aureobasidium subglaciale (strain EXF-2481)</name>
    <name type="common">Aureobasidium pullulans var. subglaciale</name>
    <dbReference type="NCBI Taxonomy" id="1043005"/>
    <lineage>
        <taxon>Eukaryota</taxon>
        <taxon>Fungi</taxon>
        <taxon>Dikarya</taxon>
        <taxon>Ascomycota</taxon>
        <taxon>Pezizomycotina</taxon>
        <taxon>Dothideomycetes</taxon>
        <taxon>Dothideomycetidae</taxon>
        <taxon>Dothideales</taxon>
        <taxon>Saccotheciaceae</taxon>
        <taxon>Aureobasidium</taxon>
    </lineage>
</organism>
<evidence type="ECO:0000256" key="2">
    <source>
        <dbReference type="SAM" id="MobiDB-lite"/>
    </source>
</evidence>
<dbReference type="GeneID" id="25365452"/>
<dbReference type="InParanoid" id="A0A074YWY5"/>
<protein>
    <submittedName>
        <fullName evidence="3">Uncharacterized protein</fullName>
    </submittedName>
</protein>
<reference evidence="3 4" key="1">
    <citation type="journal article" date="2014" name="BMC Genomics">
        <title>Genome sequencing of four Aureobasidium pullulans varieties: biotechnological potential, stress tolerance, and description of new species.</title>
        <authorList>
            <person name="Gostin Ar C."/>
            <person name="Ohm R.A."/>
            <person name="Kogej T."/>
            <person name="Sonjak S."/>
            <person name="Turk M."/>
            <person name="Zajc J."/>
            <person name="Zalar P."/>
            <person name="Grube M."/>
            <person name="Sun H."/>
            <person name="Han J."/>
            <person name="Sharma A."/>
            <person name="Chiniquy J."/>
            <person name="Ngan C.Y."/>
            <person name="Lipzen A."/>
            <person name="Barry K."/>
            <person name="Grigoriev I.V."/>
            <person name="Gunde-Cimerman N."/>
        </authorList>
    </citation>
    <scope>NUCLEOTIDE SEQUENCE [LARGE SCALE GENOMIC DNA]</scope>
    <source>
        <strain evidence="3 4">EXF-2481</strain>
    </source>
</reference>
<dbReference type="RefSeq" id="XP_013347401.1">
    <property type="nucleotide sequence ID" value="XM_013491947.1"/>
</dbReference>
<evidence type="ECO:0000313" key="3">
    <source>
        <dbReference type="EMBL" id="KEQ98677.1"/>
    </source>
</evidence>
<feature type="region of interest" description="Disordered" evidence="2">
    <location>
        <begin position="86"/>
        <end position="140"/>
    </location>
</feature>
<dbReference type="AlphaFoldDB" id="A0A074YWY5"/>
<sequence>MESNTFLKIELVAAEDQAKTHQHENKLQEDQKARLYNELEESYAANSKLQNEISNLDENLRAAQVENSVSHRRITDIEEKLETSILDNSSVRHRLSTDRKQTTSLSVANAGLRYSNRGEGRAEKMHVGPRDEIHRNQQHN</sequence>
<dbReference type="Proteomes" id="UP000030641">
    <property type="component" value="Unassembled WGS sequence"/>
</dbReference>
<gene>
    <name evidence="3" type="ORF">AUEXF2481DRAFT_35992</name>
</gene>
<keyword evidence="1" id="KW-0175">Coiled coil</keyword>
<feature type="coiled-coil region" evidence="1">
    <location>
        <begin position="11"/>
        <end position="66"/>
    </location>
</feature>